<reference evidence="3 4" key="1">
    <citation type="journal article" date="2017" name="Gigascience">
        <title>Genome sequence of the small brown planthopper, Laodelphax striatellus.</title>
        <authorList>
            <person name="Zhu J."/>
            <person name="Jiang F."/>
            <person name="Wang X."/>
            <person name="Yang P."/>
            <person name="Bao Y."/>
            <person name="Zhao W."/>
            <person name="Wang W."/>
            <person name="Lu H."/>
            <person name="Wang Q."/>
            <person name="Cui N."/>
            <person name="Li J."/>
            <person name="Chen X."/>
            <person name="Luo L."/>
            <person name="Yu J."/>
            <person name="Kang L."/>
            <person name="Cui F."/>
        </authorList>
    </citation>
    <scope>NUCLEOTIDE SEQUENCE [LARGE SCALE GENOMIC DNA]</scope>
    <source>
        <strain evidence="3">Lst14</strain>
    </source>
</reference>
<feature type="chain" id="PRO_5019818515" evidence="2">
    <location>
        <begin position="28"/>
        <end position="337"/>
    </location>
</feature>
<name>A0A482WTN7_LAOST</name>
<gene>
    <name evidence="3" type="ORF">LSTR_LSTR004562</name>
</gene>
<feature type="signal peptide" evidence="2">
    <location>
        <begin position="1"/>
        <end position="27"/>
    </location>
</feature>
<evidence type="ECO:0000313" key="4">
    <source>
        <dbReference type="Proteomes" id="UP000291343"/>
    </source>
</evidence>
<proteinExistence type="predicted"/>
<keyword evidence="2" id="KW-0732">Signal</keyword>
<dbReference type="Proteomes" id="UP000291343">
    <property type="component" value="Unassembled WGS sequence"/>
</dbReference>
<protein>
    <submittedName>
        <fullName evidence="3">Uncharacterized protein</fullName>
    </submittedName>
</protein>
<feature type="compositionally biased region" description="Basic and acidic residues" evidence="1">
    <location>
        <begin position="276"/>
        <end position="285"/>
    </location>
</feature>
<dbReference type="OrthoDB" id="6610480at2759"/>
<organism evidence="3 4">
    <name type="scientific">Laodelphax striatellus</name>
    <name type="common">Small brown planthopper</name>
    <name type="synonym">Delphax striatella</name>
    <dbReference type="NCBI Taxonomy" id="195883"/>
    <lineage>
        <taxon>Eukaryota</taxon>
        <taxon>Metazoa</taxon>
        <taxon>Ecdysozoa</taxon>
        <taxon>Arthropoda</taxon>
        <taxon>Hexapoda</taxon>
        <taxon>Insecta</taxon>
        <taxon>Pterygota</taxon>
        <taxon>Neoptera</taxon>
        <taxon>Paraneoptera</taxon>
        <taxon>Hemiptera</taxon>
        <taxon>Auchenorrhyncha</taxon>
        <taxon>Fulgoroidea</taxon>
        <taxon>Delphacidae</taxon>
        <taxon>Criomorphinae</taxon>
        <taxon>Laodelphax</taxon>
    </lineage>
</organism>
<keyword evidence="4" id="KW-1185">Reference proteome</keyword>
<feature type="compositionally biased region" description="Basic and acidic residues" evidence="1">
    <location>
        <begin position="121"/>
        <end position="136"/>
    </location>
</feature>
<dbReference type="EMBL" id="QKKF02025464">
    <property type="protein sequence ID" value="RZF36874.1"/>
    <property type="molecule type" value="Genomic_DNA"/>
</dbReference>
<evidence type="ECO:0000256" key="2">
    <source>
        <dbReference type="SAM" id="SignalP"/>
    </source>
</evidence>
<dbReference type="InParanoid" id="A0A482WTN7"/>
<dbReference type="AlphaFoldDB" id="A0A482WTN7"/>
<accession>A0A482WTN7</accession>
<feature type="region of interest" description="Disordered" evidence="1">
    <location>
        <begin position="109"/>
        <end position="136"/>
    </location>
</feature>
<sequence>MFPTRRTSWILLPYCLLSIMLTLEVGAESADQGRVLSQMIMVSDENDGPLMEQAKKYTDRNIPVILTKYGPIPYKPLPMSALDQPKDLSPMKKHPSGKGYYKSTITPVDIKTGEPLQPGRESLRSRYEPARPEHETNRLQRLEDSFDFNNFPSQRVQRTAAMQFNSPLHQRNDPFQHFNFYNSPYNGEADFGKNYFKRESGYRPSFPMDSRIVSDVRFGGSAAYGPEEDAAMKLALDPRTVEQARQMAERPFHDMGGPGGHFNMHPTRQRPSSISETHHHHDMKKDKRHHGSDSFPSSSESQQHNRNNRSHPPRHSSALHSVVRGSYGKTASNIPLY</sequence>
<comment type="caution">
    <text evidence="3">The sequence shown here is derived from an EMBL/GenBank/DDBJ whole genome shotgun (WGS) entry which is preliminary data.</text>
</comment>
<evidence type="ECO:0000256" key="1">
    <source>
        <dbReference type="SAM" id="MobiDB-lite"/>
    </source>
</evidence>
<evidence type="ECO:0000313" key="3">
    <source>
        <dbReference type="EMBL" id="RZF36874.1"/>
    </source>
</evidence>
<feature type="region of interest" description="Disordered" evidence="1">
    <location>
        <begin position="251"/>
        <end position="337"/>
    </location>
</feature>